<dbReference type="EMBL" id="JAJNBZ010000012">
    <property type="protein sequence ID" value="MCE5170834.1"/>
    <property type="molecule type" value="Genomic_DNA"/>
</dbReference>
<dbReference type="RefSeq" id="WP_233697470.1">
    <property type="nucleotide sequence ID" value="NZ_JAJNBZ010000012.1"/>
</dbReference>
<keyword evidence="3" id="KW-1185">Reference proteome</keyword>
<dbReference type="InterPro" id="IPR036237">
    <property type="entry name" value="Xyl_isomerase-like_sf"/>
</dbReference>
<gene>
    <name evidence="2" type="ORF">LQV63_16140</name>
</gene>
<dbReference type="InterPro" id="IPR013022">
    <property type="entry name" value="Xyl_isomerase-like_TIM-brl"/>
</dbReference>
<organism evidence="2 3">
    <name type="scientific">Paenibacillus profundus</name>
    <dbReference type="NCBI Taxonomy" id="1173085"/>
    <lineage>
        <taxon>Bacteria</taxon>
        <taxon>Bacillati</taxon>
        <taxon>Bacillota</taxon>
        <taxon>Bacilli</taxon>
        <taxon>Bacillales</taxon>
        <taxon>Paenibacillaceae</taxon>
        <taxon>Paenibacillus</taxon>
    </lineage>
</organism>
<feature type="domain" description="Xylose isomerase-like TIM barrel" evidence="1">
    <location>
        <begin position="23"/>
        <end position="286"/>
    </location>
</feature>
<comment type="caution">
    <text evidence="2">The sequence shown here is derived from an EMBL/GenBank/DDBJ whole genome shotgun (WGS) entry which is preliminary data.</text>
</comment>
<name>A0ABS8YHX6_9BACL</name>
<dbReference type="Pfam" id="PF01261">
    <property type="entry name" value="AP_endonuc_2"/>
    <property type="match status" value="1"/>
</dbReference>
<evidence type="ECO:0000313" key="2">
    <source>
        <dbReference type="EMBL" id="MCE5170834.1"/>
    </source>
</evidence>
<accession>A0ABS8YHX6</accession>
<sequence length="299" mass="35670">MLKQFMIGQYGGFDDKKFKRDFKLGFHGIEACLMGHEEDVECLQDAANREGFHFGVHFPLRSGYAKLRDALFLSPNDTEREQAYRYIQQELDYMTSVNPDYVLFHYPKPVILDDRVDWSLWRFTDETEYVYESKYSFAEFSEKSELLFAWLSDKSEEYRFTPVLEFDGLNKYIYETDFLECLLDRYPRIRLCLDTARLHLQDETDPHFDAKLVIHKFTKYAHIIHLSNAQVAADGIQNRHYPVLPELRPEEGWAPIAEYLRIVRQENRNVKILFEHRSDRISDEQLERCYAWVDELLNS</sequence>
<dbReference type="SUPFAM" id="SSF51658">
    <property type="entry name" value="Xylose isomerase-like"/>
    <property type="match status" value="1"/>
</dbReference>
<dbReference type="GO" id="GO:0016853">
    <property type="term" value="F:isomerase activity"/>
    <property type="evidence" value="ECO:0007669"/>
    <property type="project" value="UniProtKB-KW"/>
</dbReference>
<protein>
    <submittedName>
        <fullName evidence="2">Sugar phosphate isomerase/epimerase</fullName>
    </submittedName>
</protein>
<dbReference type="Proteomes" id="UP001199916">
    <property type="component" value="Unassembled WGS sequence"/>
</dbReference>
<proteinExistence type="predicted"/>
<keyword evidence="2" id="KW-0413">Isomerase</keyword>
<reference evidence="2 3" key="1">
    <citation type="submission" date="2021-11" db="EMBL/GenBank/DDBJ databases">
        <title>Draft genome sequence of Paenibacillus profundus YoMME, a new Gram-positive bacteria with exoelectrogenic properties.</title>
        <authorList>
            <person name="Hubenova Y."/>
            <person name="Hubenova E."/>
            <person name="Manasiev Y."/>
            <person name="Peykov S."/>
            <person name="Mitov M."/>
        </authorList>
    </citation>
    <scope>NUCLEOTIDE SEQUENCE [LARGE SCALE GENOMIC DNA]</scope>
    <source>
        <strain evidence="2 3">YoMME</strain>
    </source>
</reference>
<evidence type="ECO:0000259" key="1">
    <source>
        <dbReference type="Pfam" id="PF01261"/>
    </source>
</evidence>
<dbReference type="Gene3D" id="3.20.20.150">
    <property type="entry name" value="Divalent-metal-dependent TIM barrel enzymes"/>
    <property type="match status" value="1"/>
</dbReference>
<evidence type="ECO:0000313" key="3">
    <source>
        <dbReference type="Proteomes" id="UP001199916"/>
    </source>
</evidence>